<gene>
    <name evidence="5" type="ORF">SYYSPA8_03250</name>
</gene>
<dbReference type="SUPFAM" id="SSF46894">
    <property type="entry name" value="C-terminal effector domain of the bipartite response regulators"/>
    <property type="match status" value="1"/>
</dbReference>
<dbReference type="SUPFAM" id="SSF48452">
    <property type="entry name" value="TPR-like"/>
    <property type="match status" value="1"/>
</dbReference>
<evidence type="ECO:0000256" key="1">
    <source>
        <dbReference type="ARBA" id="ARBA00023012"/>
    </source>
</evidence>
<feature type="domain" description="Bacterial transcriptional activator" evidence="4">
    <location>
        <begin position="107"/>
        <end position="252"/>
    </location>
</feature>
<proteinExistence type="predicted"/>
<dbReference type="Pfam" id="PF03704">
    <property type="entry name" value="BTAD"/>
    <property type="match status" value="1"/>
</dbReference>
<keyword evidence="2" id="KW-0805">Transcription regulation</keyword>
<dbReference type="Gene3D" id="1.25.40.10">
    <property type="entry name" value="Tetratricopeptide repeat domain"/>
    <property type="match status" value="1"/>
</dbReference>
<dbReference type="PANTHER" id="PTHR35807">
    <property type="entry name" value="TRANSCRIPTIONAL REGULATOR REDD-RELATED"/>
    <property type="match status" value="1"/>
</dbReference>
<dbReference type="InterPro" id="IPR016032">
    <property type="entry name" value="Sig_transdc_resp-reg_C-effctor"/>
</dbReference>
<dbReference type="CDD" id="cd15831">
    <property type="entry name" value="BTAD"/>
    <property type="match status" value="1"/>
</dbReference>
<dbReference type="Proteomes" id="UP001291653">
    <property type="component" value="Unassembled WGS sequence"/>
</dbReference>
<name>A0ABQ5NSB6_9ACTN</name>
<evidence type="ECO:0000256" key="3">
    <source>
        <dbReference type="ARBA" id="ARBA00023163"/>
    </source>
</evidence>
<sequence length="274" mass="29989">MGTGMELRVLGPLEVLDDGRHTPLGSRRVRTVLGFLLLHPHEAVPLTSLTHALWPVGEPVTARRMVYGAVSALRSVLPSGRAGLSVSATGPSAEGGGYLLEVPPGSLDLLGFRHEAARGRRELAAADWASAAATLRRALDLWRGDVLADLDSACALWPEREAVREERWAALLGRLTADLALGRHHEVVRELTVVAEEQPGRVRLTALLMLALYRVGRHVDALAVYRRTREAVVLSTGREPCEELRRLQRAVLTHDRSLLAPYPLFHHAGEPTRV</sequence>
<keyword evidence="6" id="KW-1185">Reference proteome</keyword>
<dbReference type="InterPro" id="IPR051677">
    <property type="entry name" value="AfsR-DnrI-RedD_regulator"/>
</dbReference>
<dbReference type="PANTHER" id="PTHR35807:SF1">
    <property type="entry name" value="TRANSCRIPTIONAL REGULATOR REDD"/>
    <property type="match status" value="1"/>
</dbReference>
<keyword evidence="3" id="KW-0804">Transcription</keyword>
<dbReference type="EMBL" id="BSBI01000001">
    <property type="protein sequence ID" value="GLF93269.1"/>
    <property type="molecule type" value="Genomic_DNA"/>
</dbReference>
<dbReference type="InterPro" id="IPR005158">
    <property type="entry name" value="BTAD"/>
</dbReference>
<organism evidence="5 6">
    <name type="scientific">Streptomyces yaizuensis</name>
    <dbReference type="NCBI Taxonomy" id="2989713"/>
    <lineage>
        <taxon>Bacteria</taxon>
        <taxon>Bacillati</taxon>
        <taxon>Actinomycetota</taxon>
        <taxon>Actinomycetes</taxon>
        <taxon>Kitasatosporales</taxon>
        <taxon>Streptomycetaceae</taxon>
        <taxon>Streptomyces</taxon>
    </lineage>
</organism>
<evidence type="ECO:0000313" key="6">
    <source>
        <dbReference type="Proteomes" id="UP001291653"/>
    </source>
</evidence>
<dbReference type="SMART" id="SM01043">
    <property type="entry name" value="BTAD"/>
    <property type="match status" value="1"/>
</dbReference>
<protein>
    <submittedName>
        <fullName evidence="5">AfsR/SARP family transcriptional regulator</fullName>
    </submittedName>
</protein>
<reference evidence="5 6" key="1">
    <citation type="submission" date="2022-10" db="EMBL/GenBank/DDBJ databases">
        <title>Draft genome sequence of Streptomyces sp. YSPA8.</title>
        <authorList>
            <person name="Moriuchi R."/>
            <person name="Dohra H."/>
            <person name="Yamamura H."/>
            <person name="Kodani S."/>
        </authorList>
    </citation>
    <scope>NUCLEOTIDE SEQUENCE [LARGE SCALE GENOMIC DNA]</scope>
    <source>
        <strain evidence="5 6">YSPA8</strain>
    </source>
</reference>
<keyword evidence="1" id="KW-0902">Two-component regulatory system</keyword>
<evidence type="ECO:0000259" key="4">
    <source>
        <dbReference type="SMART" id="SM01043"/>
    </source>
</evidence>
<accession>A0ABQ5NSB6</accession>
<comment type="caution">
    <text evidence="5">The sequence shown here is derived from an EMBL/GenBank/DDBJ whole genome shotgun (WGS) entry which is preliminary data.</text>
</comment>
<dbReference type="InterPro" id="IPR036388">
    <property type="entry name" value="WH-like_DNA-bd_sf"/>
</dbReference>
<evidence type="ECO:0000256" key="2">
    <source>
        <dbReference type="ARBA" id="ARBA00023015"/>
    </source>
</evidence>
<dbReference type="InterPro" id="IPR011990">
    <property type="entry name" value="TPR-like_helical_dom_sf"/>
</dbReference>
<dbReference type="Gene3D" id="1.10.10.10">
    <property type="entry name" value="Winged helix-like DNA-binding domain superfamily/Winged helix DNA-binding domain"/>
    <property type="match status" value="1"/>
</dbReference>
<evidence type="ECO:0000313" key="5">
    <source>
        <dbReference type="EMBL" id="GLF93269.1"/>
    </source>
</evidence>